<gene>
    <name evidence="1" type="ORF">H9854_02660</name>
</gene>
<reference evidence="1" key="2">
    <citation type="submission" date="2021-04" db="EMBL/GenBank/DDBJ databases">
        <authorList>
            <person name="Gilroy R."/>
        </authorList>
    </citation>
    <scope>NUCLEOTIDE SEQUENCE</scope>
    <source>
        <strain evidence="1">1193</strain>
    </source>
</reference>
<accession>A0A9D2B5D1</accession>
<organism evidence="1 2">
    <name type="scientific">Candidatus Halomonas stercoripullorum</name>
    <dbReference type="NCBI Taxonomy" id="2838617"/>
    <lineage>
        <taxon>Bacteria</taxon>
        <taxon>Pseudomonadati</taxon>
        <taxon>Pseudomonadota</taxon>
        <taxon>Gammaproteobacteria</taxon>
        <taxon>Oceanospirillales</taxon>
        <taxon>Halomonadaceae</taxon>
        <taxon>Halomonas</taxon>
    </lineage>
</organism>
<evidence type="ECO:0000313" key="1">
    <source>
        <dbReference type="EMBL" id="HIX61121.1"/>
    </source>
</evidence>
<feature type="non-terminal residue" evidence="1">
    <location>
        <position position="1"/>
    </location>
</feature>
<protein>
    <submittedName>
        <fullName evidence="1">Uncharacterized protein</fullName>
    </submittedName>
</protein>
<evidence type="ECO:0000313" key="2">
    <source>
        <dbReference type="Proteomes" id="UP000824248"/>
    </source>
</evidence>
<proteinExistence type="predicted"/>
<reference evidence="1" key="1">
    <citation type="journal article" date="2021" name="PeerJ">
        <title>Extensive microbial diversity within the chicken gut microbiome revealed by metagenomics and culture.</title>
        <authorList>
            <person name="Gilroy R."/>
            <person name="Ravi A."/>
            <person name="Getino M."/>
            <person name="Pursley I."/>
            <person name="Horton D.L."/>
            <person name="Alikhan N.F."/>
            <person name="Baker D."/>
            <person name="Gharbi K."/>
            <person name="Hall N."/>
            <person name="Watson M."/>
            <person name="Adriaenssens E.M."/>
            <person name="Foster-Nyarko E."/>
            <person name="Jarju S."/>
            <person name="Secka A."/>
            <person name="Antonio M."/>
            <person name="Oren A."/>
            <person name="Chaudhuri R.R."/>
            <person name="La Ragione R."/>
            <person name="Hildebrand F."/>
            <person name="Pallen M.J."/>
        </authorList>
    </citation>
    <scope>NUCLEOTIDE SEQUENCE</scope>
    <source>
        <strain evidence="1">1193</strain>
    </source>
</reference>
<name>A0A9D2B5D1_9GAMM</name>
<dbReference type="AlphaFoldDB" id="A0A9D2B5D1"/>
<dbReference type="Proteomes" id="UP000824248">
    <property type="component" value="Unassembled WGS sequence"/>
</dbReference>
<dbReference type="EMBL" id="DXFC01000074">
    <property type="protein sequence ID" value="HIX61121.1"/>
    <property type="molecule type" value="Genomic_DNA"/>
</dbReference>
<comment type="caution">
    <text evidence="1">The sequence shown here is derived from an EMBL/GenBank/DDBJ whole genome shotgun (WGS) entry which is preliminary data.</text>
</comment>
<sequence length="69" mass="7976">LRDQAELYQAWEKAWEHFPERYPLVLREFPSLDALLDAEGFGAASRELYADMHSWISVARAPVAEEQTP</sequence>